<dbReference type="InterPro" id="IPR016024">
    <property type="entry name" value="ARM-type_fold"/>
</dbReference>
<evidence type="ECO:0000313" key="8">
    <source>
        <dbReference type="Proteomes" id="UP000799767"/>
    </source>
</evidence>
<name>A0A6A6PQ45_9PEZI</name>
<dbReference type="RefSeq" id="XP_033587917.1">
    <property type="nucleotide sequence ID" value="XM_033734196.1"/>
</dbReference>
<proteinExistence type="predicted"/>
<dbReference type="InterPro" id="IPR039776">
    <property type="entry name" value="Pds5"/>
</dbReference>
<dbReference type="OrthoDB" id="200660at2759"/>
<evidence type="ECO:0000256" key="5">
    <source>
        <dbReference type="ARBA" id="ARBA00023306"/>
    </source>
</evidence>
<evidence type="ECO:0000313" key="7">
    <source>
        <dbReference type="EMBL" id="KAF2481347.1"/>
    </source>
</evidence>
<keyword evidence="8" id="KW-1185">Reference proteome</keyword>
<dbReference type="SUPFAM" id="SSF48371">
    <property type="entry name" value="ARM repeat"/>
    <property type="match status" value="1"/>
</dbReference>
<feature type="region of interest" description="Disordered" evidence="6">
    <location>
        <begin position="1277"/>
        <end position="1431"/>
    </location>
</feature>
<keyword evidence="2" id="KW-0132">Cell division</keyword>
<dbReference type="Gene3D" id="1.25.10.10">
    <property type="entry name" value="Leucine-rich Repeat Variant"/>
    <property type="match status" value="1"/>
</dbReference>
<dbReference type="PANTHER" id="PTHR12663:SF0">
    <property type="entry name" value="PRECOCIOUS DISSOCIATION OF SISTERS 5, ISOFORM A"/>
    <property type="match status" value="1"/>
</dbReference>
<feature type="compositionally biased region" description="Basic and acidic residues" evidence="6">
    <location>
        <begin position="1321"/>
        <end position="1330"/>
    </location>
</feature>
<dbReference type="GeneID" id="54475198"/>
<dbReference type="CDD" id="cd19953">
    <property type="entry name" value="PDS5"/>
    <property type="match status" value="1"/>
</dbReference>
<keyword evidence="3" id="KW-0498">Mitosis</keyword>
<dbReference type="GO" id="GO:0000785">
    <property type="term" value="C:chromatin"/>
    <property type="evidence" value="ECO:0007669"/>
    <property type="project" value="TreeGrafter"/>
</dbReference>
<feature type="compositionally biased region" description="Low complexity" evidence="6">
    <location>
        <begin position="1366"/>
        <end position="1388"/>
    </location>
</feature>
<dbReference type="Proteomes" id="UP000799767">
    <property type="component" value="Unassembled WGS sequence"/>
</dbReference>
<sequence length="1431" mass="157481">MPRARKRASSVEAVEEVAAPEIQEEEEEGGQRLEFDQPLTWRPGKQIPVTELLSRLRTLAEELESIEQEDAHRATLVPKAQELASEQLIGHKDKGVRAYAMLCIVEMFRLLAPDAPYKKSQLREIFTLFTSTIVPALADPSDSFNQQHNAILTSLTTVKSIILLTDITGSDKLMLDLFTNCFDVLSGVARGGTAEKLPKNLEYSMTSMLCTLVDESTALPSGVVDIILAQFLRADPNSMSATTKKGESKAAQAPLELPPAYNMALSVCNTCADKMNRYVGQYFGSVLIDASETVATTKVGKSRGKKRTHDESDDESIDGMLTPPAENDLLEVEKAHRLLRELWRSSPDVIQNVVPQIEAEIEAESPQLRMMAVQTVGDMIAGIGAAGPPSPAVLDPAAYPPQRLEDYASRSQPQNPLLQPRAPHAFSSVYSTTYQRFVERHKDKSALVRSAWVSAAGRILATSGGGKGLDDDQEKALLDCIARLHMDNDERVRLAAVQSVELFDFHAIIQKIGKSGGVKTSGSILCNLADRMKDTKQQVHTTAMVLLARIWGVAAGAIAEGDPSVHELLGGIPSKIFEAMYVNKKEINATVLQVLFDCLLPVSYPPIKAKQEDPQRSSASQREAADTPNPDALRAERILVFIRDLEDRAKVVFFRLQQRRPAMAKYVESYLKACEAVNSGEKDGEGKSAKKDLDKMIAVLVDSYPDAALATEHLKKFAKHHDRRSYQLIRFCLDPASDYRKVVRSMKELTNRFNEAPSAMSGVRDTILPLVRSAAILVYNRSHVPAIAEISRTDERGLGAAAHDVLKEISTHAPQVFRVHVHELCESLKKQTPRAGSDDSAAEDTLKACAGFARRFPEGLPKDREFYKAMVAFAAHGQSPKAAKHAVTVITSSADKKEMYIKEIQTACIDNFTYGDDGFLARLASIAQLKLLANKEYADLDDSIMDIAIHQVLLHDRTIATDEDLAWSNDLDEDISAKLWALKILVNGLRGMDVANESTEAQEATKEAADKVYKLLNTLIRDGGELSKSATTPTHHKAQLRLAAAIQLLKLSCNHKLDHFLTPADFNRLSSLAQDSTSEIRAGFVRALKRYLGTGVLPNRFYALAFLYAFEPTKETMQSTVTWLKSRAALSAKLNDGVIEGVFVRLLSLLAHHPDFSRKPEELEDFLEYIMFYLKNVATQAMLPTLYGIAQRLKQVQDGIDPEKSENLYVISDLAEAIIRHFAELKGWSLQVTSGRIMLPSGLFRRLAGHTVAQDIASTRYLPDELAENLEDLVKNSLRPKKRKSDATSARPAKKPKTASANGERKKAGVRKVSKASQAVKKIENEGERRKSNRASSAKNYAEDEDSEGDDEEVQEEASSPPQRETSAAAPADDDAVSAASPAPQPAAKKGKAKGPTKSVPLRSLKQTPTKNGRATRAREKDIMDVPSDSE</sequence>
<feature type="region of interest" description="Disordered" evidence="6">
    <location>
        <begin position="1"/>
        <end position="31"/>
    </location>
</feature>
<dbReference type="EMBL" id="MU001638">
    <property type="protein sequence ID" value="KAF2481347.1"/>
    <property type="molecule type" value="Genomic_DNA"/>
</dbReference>
<dbReference type="GO" id="GO:0005634">
    <property type="term" value="C:nucleus"/>
    <property type="evidence" value="ECO:0007669"/>
    <property type="project" value="UniProtKB-SubCell"/>
</dbReference>
<dbReference type="GO" id="GO:0006281">
    <property type="term" value="P:DNA repair"/>
    <property type="evidence" value="ECO:0007669"/>
    <property type="project" value="TreeGrafter"/>
</dbReference>
<evidence type="ECO:0000256" key="6">
    <source>
        <dbReference type="SAM" id="MobiDB-lite"/>
    </source>
</evidence>
<evidence type="ECO:0000256" key="2">
    <source>
        <dbReference type="ARBA" id="ARBA00022618"/>
    </source>
</evidence>
<evidence type="ECO:0000256" key="3">
    <source>
        <dbReference type="ARBA" id="ARBA00022776"/>
    </source>
</evidence>
<dbReference type="GO" id="GO:0007064">
    <property type="term" value="P:mitotic sister chromatid cohesion"/>
    <property type="evidence" value="ECO:0007669"/>
    <property type="project" value="InterPro"/>
</dbReference>
<gene>
    <name evidence="7" type="ORF">BDY17DRAFT_301178</name>
</gene>
<dbReference type="Pfam" id="PF20168">
    <property type="entry name" value="PDS5"/>
    <property type="match status" value="1"/>
</dbReference>
<dbReference type="InterPro" id="IPR011989">
    <property type="entry name" value="ARM-like"/>
</dbReference>
<organism evidence="7 8">
    <name type="scientific">Neohortaea acidophila</name>
    <dbReference type="NCBI Taxonomy" id="245834"/>
    <lineage>
        <taxon>Eukaryota</taxon>
        <taxon>Fungi</taxon>
        <taxon>Dikarya</taxon>
        <taxon>Ascomycota</taxon>
        <taxon>Pezizomycotina</taxon>
        <taxon>Dothideomycetes</taxon>
        <taxon>Dothideomycetidae</taxon>
        <taxon>Mycosphaerellales</taxon>
        <taxon>Teratosphaeriaceae</taxon>
        <taxon>Neohortaea</taxon>
    </lineage>
</organism>
<keyword evidence="5" id="KW-0131">Cell cycle</keyword>
<evidence type="ECO:0008006" key="9">
    <source>
        <dbReference type="Google" id="ProtNLM"/>
    </source>
</evidence>
<protein>
    <recommendedName>
        <fullName evidence="9">Armadillo-type protein</fullName>
    </recommendedName>
</protein>
<accession>A0A6A6PQ45</accession>
<feature type="region of interest" description="Disordered" evidence="6">
    <location>
        <begin position="297"/>
        <end position="323"/>
    </location>
</feature>
<dbReference type="GO" id="GO:0051301">
    <property type="term" value="P:cell division"/>
    <property type="evidence" value="ECO:0007669"/>
    <property type="project" value="UniProtKB-KW"/>
</dbReference>
<keyword evidence="4" id="KW-0539">Nucleus</keyword>
<feature type="compositionally biased region" description="Acidic residues" evidence="6">
    <location>
        <begin position="1343"/>
        <end position="1356"/>
    </location>
</feature>
<evidence type="ECO:0000256" key="4">
    <source>
        <dbReference type="ARBA" id="ARBA00023242"/>
    </source>
</evidence>
<dbReference type="PANTHER" id="PTHR12663">
    <property type="entry name" value="ANDROGEN INDUCED INHIBITOR OF PROLIFERATION AS3 / PDS5-RELATED"/>
    <property type="match status" value="1"/>
</dbReference>
<reference evidence="7" key="1">
    <citation type="journal article" date="2020" name="Stud. Mycol.">
        <title>101 Dothideomycetes genomes: a test case for predicting lifestyles and emergence of pathogens.</title>
        <authorList>
            <person name="Haridas S."/>
            <person name="Albert R."/>
            <person name="Binder M."/>
            <person name="Bloem J."/>
            <person name="Labutti K."/>
            <person name="Salamov A."/>
            <person name="Andreopoulos B."/>
            <person name="Baker S."/>
            <person name="Barry K."/>
            <person name="Bills G."/>
            <person name="Bluhm B."/>
            <person name="Cannon C."/>
            <person name="Castanera R."/>
            <person name="Culley D."/>
            <person name="Daum C."/>
            <person name="Ezra D."/>
            <person name="Gonzalez J."/>
            <person name="Henrissat B."/>
            <person name="Kuo A."/>
            <person name="Liang C."/>
            <person name="Lipzen A."/>
            <person name="Lutzoni F."/>
            <person name="Magnuson J."/>
            <person name="Mondo S."/>
            <person name="Nolan M."/>
            <person name="Ohm R."/>
            <person name="Pangilinan J."/>
            <person name="Park H.-J."/>
            <person name="Ramirez L."/>
            <person name="Alfaro M."/>
            <person name="Sun H."/>
            <person name="Tritt A."/>
            <person name="Yoshinaga Y."/>
            <person name="Zwiers L.-H."/>
            <person name="Turgeon B."/>
            <person name="Goodwin S."/>
            <person name="Spatafora J."/>
            <person name="Crous P."/>
            <person name="Grigoriev I."/>
        </authorList>
    </citation>
    <scope>NUCLEOTIDE SEQUENCE</scope>
    <source>
        <strain evidence="7">CBS 113389</strain>
    </source>
</reference>
<evidence type="ECO:0000256" key="1">
    <source>
        <dbReference type="ARBA" id="ARBA00004123"/>
    </source>
</evidence>
<comment type="subcellular location">
    <subcellularLocation>
        <location evidence="1">Nucleus</location>
    </subcellularLocation>
</comment>
<feature type="region of interest" description="Disordered" evidence="6">
    <location>
        <begin position="609"/>
        <end position="629"/>
    </location>
</feature>